<proteinExistence type="predicted"/>
<evidence type="ECO:0000313" key="3">
    <source>
        <dbReference type="Proteomes" id="UP000037510"/>
    </source>
</evidence>
<dbReference type="AlphaFoldDB" id="A0A0L7L5S4"/>
<feature type="compositionally biased region" description="Basic and acidic residues" evidence="1">
    <location>
        <begin position="85"/>
        <end position="102"/>
    </location>
</feature>
<name>A0A0L7L5S4_OPEBR</name>
<sequence length="102" mass="11911">FFAKKPQRRWTWVVVVPNRTYRNEIDFVLSSDRSIVKDVSAINKINYSSDHRMVLQTAIEKHTSLRTAKQGIPRGKQWINGLQDQHGKKQNSRDKMGKSSRD</sequence>
<protein>
    <submittedName>
        <fullName evidence="2">Craniofacial development protein 2</fullName>
    </submittedName>
</protein>
<reference evidence="2 3" key="1">
    <citation type="journal article" date="2015" name="Genome Biol. Evol.">
        <title>The genome of winter moth (Operophtera brumata) provides a genomic perspective on sexual dimorphism and phenology.</title>
        <authorList>
            <person name="Derks M.F."/>
            <person name="Smit S."/>
            <person name="Salis L."/>
            <person name="Schijlen E."/>
            <person name="Bossers A."/>
            <person name="Mateman C."/>
            <person name="Pijl A.S."/>
            <person name="de Ridder D."/>
            <person name="Groenen M.A."/>
            <person name="Visser M.E."/>
            <person name="Megens H.J."/>
        </authorList>
    </citation>
    <scope>NUCLEOTIDE SEQUENCE [LARGE SCALE GENOMIC DNA]</scope>
    <source>
        <strain evidence="2">WM2013NL</strain>
        <tissue evidence="2">Head and thorax</tissue>
    </source>
</reference>
<dbReference type="EMBL" id="JTDY01002742">
    <property type="protein sequence ID" value="KOB70807.1"/>
    <property type="molecule type" value="Genomic_DNA"/>
</dbReference>
<organism evidence="2 3">
    <name type="scientific">Operophtera brumata</name>
    <name type="common">Winter moth</name>
    <name type="synonym">Phalaena brumata</name>
    <dbReference type="NCBI Taxonomy" id="104452"/>
    <lineage>
        <taxon>Eukaryota</taxon>
        <taxon>Metazoa</taxon>
        <taxon>Ecdysozoa</taxon>
        <taxon>Arthropoda</taxon>
        <taxon>Hexapoda</taxon>
        <taxon>Insecta</taxon>
        <taxon>Pterygota</taxon>
        <taxon>Neoptera</taxon>
        <taxon>Endopterygota</taxon>
        <taxon>Lepidoptera</taxon>
        <taxon>Glossata</taxon>
        <taxon>Ditrysia</taxon>
        <taxon>Geometroidea</taxon>
        <taxon>Geometridae</taxon>
        <taxon>Larentiinae</taxon>
        <taxon>Operophtera</taxon>
    </lineage>
</organism>
<dbReference type="Proteomes" id="UP000037510">
    <property type="component" value="Unassembled WGS sequence"/>
</dbReference>
<accession>A0A0L7L5S4</accession>
<feature type="region of interest" description="Disordered" evidence="1">
    <location>
        <begin position="69"/>
        <end position="102"/>
    </location>
</feature>
<evidence type="ECO:0000313" key="2">
    <source>
        <dbReference type="EMBL" id="KOB70807.1"/>
    </source>
</evidence>
<feature type="non-terminal residue" evidence="2">
    <location>
        <position position="102"/>
    </location>
</feature>
<evidence type="ECO:0000256" key="1">
    <source>
        <dbReference type="SAM" id="MobiDB-lite"/>
    </source>
</evidence>
<keyword evidence="3" id="KW-1185">Reference proteome</keyword>
<feature type="non-terminal residue" evidence="2">
    <location>
        <position position="1"/>
    </location>
</feature>
<gene>
    <name evidence="2" type="ORF">OBRU01_15188</name>
</gene>
<comment type="caution">
    <text evidence="2">The sequence shown here is derived from an EMBL/GenBank/DDBJ whole genome shotgun (WGS) entry which is preliminary data.</text>
</comment>